<reference evidence="2 3" key="1">
    <citation type="journal article" date="2010" name="Stand. Genomic Sci.">
        <title>Complete genome sequence of Coraliomargarita akajimensis type strain (04OKA010-24).</title>
        <authorList>
            <person name="Mavromatis K."/>
            <person name="Abt B."/>
            <person name="Brambilla E."/>
            <person name="Lapidus A."/>
            <person name="Copeland A."/>
            <person name="Deshpande S."/>
            <person name="Nolan M."/>
            <person name="Lucas S."/>
            <person name="Tice H."/>
            <person name="Cheng J.F."/>
            <person name="Han C."/>
            <person name="Detter J.C."/>
            <person name="Woyke T."/>
            <person name="Goodwin L."/>
            <person name="Pitluck S."/>
            <person name="Held B."/>
            <person name="Brettin T."/>
            <person name="Tapia R."/>
            <person name="Ivanova N."/>
            <person name="Mikhailova N."/>
            <person name="Pati A."/>
            <person name="Liolios K."/>
            <person name="Chen A."/>
            <person name="Palaniappan K."/>
            <person name="Land M."/>
            <person name="Hauser L."/>
            <person name="Chang Y.J."/>
            <person name="Jeffries C.D."/>
            <person name="Rohde M."/>
            <person name="Goker M."/>
            <person name="Bristow J."/>
            <person name="Eisen J.A."/>
            <person name="Markowitz V."/>
            <person name="Hugenholtz P."/>
            <person name="Klenk H.P."/>
            <person name="Kyrpides N.C."/>
        </authorList>
    </citation>
    <scope>NUCLEOTIDE SEQUENCE [LARGE SCALE GENOMIC DNA]</scope>
    <source>
        <strain evidence="3">DSM 45221 / IAM 15411 / JCM 23193 / KCTC 12865</strain>
    </source>
</reference>
<gene>
    <name evidence="2" type="ordered locus">Caka_0288</name>
</gene>
<dbReference type="AlphaFoldDB" id="D5ELY9"/>
<protein>
    <submittedName>
        <fullName evidence="2">Uncharacterized protein</fullName>
    </submittedName>
</protein>
<evidence type="ECO:0000256" key="1">
    <source>
        <dbReference type="SAM" id="Phobius"/>
    </source>
</evidence>
<accession>D5ELY9</accession>
<feature type="transmembrane region" description="Helical" evidence="1">
    <location>
        <begin position="12"/>
        <end position="35"/>
    </location>
</feature>
<dbReference type="KEGG" id="caa:Caka_0288"/>
<feature type="transmembrane region" description="Helical" evidence="1">
    <location>
        <begin position="47"/>
        <end position="67"/>
    </location>
</feature>
<dbReference type="Proteomes" id="UP000000925">
    <property type="component" value="Chromosome"/>
</dbReference>
<proteinExistence type="predicted"/>
<keyword evidence="1" id="KW-0472">Membrane</keyword>
<keyword evidence="1" id="KW-0812">Transmembrane</keyword>
<sequence length="159" mass="18456">MKEFQAEYSMRGWRATSIGGIGILLLAFGSIPLTWDLDAALGNFRFILFGFIPIGILMISSAVFQHLRNQTYSIRMSETELIWRSTPESKAFPNGRIELMRIKKIEYRPANQNARDSLFIHLEDKKEALPTSYFPNETELRSFLHFVHETFPDIELIRN</sequence>
<dbReference type="STRING" id="583355.Caka_0288"/>
<dbReference type="EMBL" id="CP001998">
    <property type="protein sequence ID" value="ADE53314.1"/>
    <property type="molecule type" value="Genomic_DNA"/>
</dbReference>
<evidence type="ECO:0000313" key="3">
    <source>
        <dbReference type="Proteomes" id="UP000000925"/>
    </source>
</evidence>
<organism evidence="2 3">
    <name type="scientific">Coraliomargarita akajimensis (strain DSM 45221 / IAM 15411 / JCM 23193 / KCTC 12865 / 04OKA010-24)</name>
    <dbReference type="NCBI Taxonomy" id="583355"/>
    <lineage>
        <taxon>Bacteria</taxon>
        <taxon>Pseudomonadati</taxon>
        <taxon>Verrucomicrobiota</taxon>
        <taxon>Opitutia</taxon>
        <taxon>Puniceicoccales</taxon>
        <taxon>Coraliomargaritaceae</taxon>
        <taxon>Coraliomargarita</taxon>
    </lineage>
</organism>
<dbReference type="RefSeq" id="WP_013042040.1">
    <property type="nucleotide sequence ID" value="NC_014008.1"/>
</dbReference>
<keyword evidence="3" id="KW-1185">Reference proteome</keyword>
<name>D5ELY9_CORAD</name>
<keyword evidence="1" id="KW-1133">Transmembrane helix</keyword>
<evidence type="ECO:0000313" key="2">
    <source>
        <dbReference type="EMBL" id="ADE53314.1"/>
    </source>
</evidence>
<dbReference type="HOGENOM" id="CLU_1657863_0_0_0"/>